<keyword evidence="4" id="KW-1185">Reference proteome</keyword>
<keyword evidence="3" id="KW-0347">Helicase</keyword>
<dbReference type="Gene3D" id="3.40.50.300">
    <property type="entry name" value="P-loop containing nucleotide triphosphate hydrolases"/>
    <property type="match status" value="2"/>
</dbReference>
<keyword evidence="3" id="KW-0378">Hydrolase</keyword>
<dbReference type="Proteomes" id="UP001171111">
    <property type="component" value="Unassembled WGS sequence"/>
</dbReference>
<dbReference type="RefSeq" id="WP_302244879.1">
    <property type="nucleotide sequence ID" value="NZ_JAULJQ010000013.1"/>
</dbReference>
<accession>A0ABT8TA72</accession>
<dbReference type="EMBL" id="JAULJQ010000013">
    <property type="protein sequence ID" value="MDO2410094.1"/>
    <property type="molecule type" value="Genomic_DNA"/>
</dbReference>
<dbReference type="InterPro" id="IPR027417">
    <property type="entry name" value="P-loop_NTPase"/>
</dbReference>
<dbReference type="SUPFAM" id="SSF52540">
    <property type="entry name" value="P-loop containing nucleoside triphosphate hydrolases"/>
    <property type="match status" value="1"/>
</dbReference>
<evidence type="ECO:0000313" key="3">
    <source>
        <dbReference type="EMBL" id="MDO2410094.1"/>
    </source>
</evidence>
<evidence type="ECO:0000259" key="2">
    <source>
        <dbReference type="Pfam" id="PF19778"/>
    </source>
</evidence>
<feature type="domain" description="Helicase/UvrB N-terminal" evidence="1">
    <location>
        <begin position="9"/>
        <end position="240"/>
    </location>
</feature>
<sequence>MEIVFSKQTHQQNAINNIIEILSPCMDKGVVNVAGLESSIKEFYKSENGLKIPVKNISKHNNIDILMETGTGKTYTYLEMIFELNKRFGSEKFIIFLPRTSILESVKQNISLSAKHFSSIYGKQIAVYEKSTNKSKKTSSIISNGYFNNKGEISVLLLMAQSIKSKKNLLNKSSERYIELFDNGEQSSILANIAKLNPICILDEPHLLSGDAFLNKFIRSKNEEAEFRNCLLVRFGATFKKASVDKKSKKKDDVLELSNVAYVLDSKMAFKEYLVKQITVSSQENAKKAQSSGIKNDLDINRNKRDKNAISIMLQTAINRHFEKEERLFNKGIKALSLFFIENIADYKGDDPFVKNEFERLYKIKRNEILASNISKEYKEYLERDFSENGELKVHGGYFSGDAKTTDESEKIAVDMILKDKISLLSLKEPLRFLFSVWALQEGWDNPNIFTLTKLDKRDSEISARQQVGRGLRLCVNNKGTRITKEFIGDENEFYEINALDVVVGADENNFIDKLQKEINESSYNLEVGVNIKNDDLCQRLDITPKQARNILQILDELGALDENDNITKPLDELLENAEFSKRIDEVLGYGGASKFRTAFISSSVNTHKQIKSANDDESIKIKKSLAREFKELWQSINKHANMRYKDIDEIKLIDESVEDFKQNLENHKSISVVKRIYDAKDDEVRITSKDSIESTKNDVLIKEQIKGQILEFSKNQNLALPAMFCAKLIAKILKDIKEAGVIGALNRSDLREKVSKLINKHLLASVSYEFGGEYSFSNADLLYDNKGEPKESVKKSALGKYESYKKPAKKYMYEKIIYDSNIENEVSMIDENLGKDEIKVFAKLPNFKIPTPVGEYKPDFAYVIKKGSGEQIFFVCETKGYDDEMDFEKSAGEGEKIKIDCARKFFKALNDELKGKVKVIYEKRLNKQNLSDILKRTLRE</sequence>
<dbReference type="Pfam" id="PF19778">
    <property type="entry name" value="RE_endonuc"/>
    <property type="match status" value="1"/>
</dbReference>
<dbReference type="InterPro" id="IPR006935">
    <property type="entry name" value="Helicase/UvrB_N"/>
</dbReference>
<keyword evidence="3" id="KW-0067">ATP-binding</keyword>
<keyword evidence="3" id="KW-0547">Nucleotide-binding</keyword>
<evidence type="ECO:0000259" key="1">
    <source>
        <dbReference type="Pfam" id="PF04851"/>
    </source>
</evidence>
<proteinExistence type="predicted"/>
<dbReference type="Pfam" id="PF04851">
    <property type="entry name" value="ResIII"/>
    <property type="match status" value="1"/>
</dbReference>
<feature type="domain" description="Type III restriction enzyme C-terminal endonuclease" evidence="2">
    <location>
        <begin position="810"/>
        <end position="924"/>
    </location>
</feature>
<protein>
    <submittedName>
        <fullName evidence="3">DEAD/DEAH box helicase family protein</fullName>
    </submittedName>
</protein>
<organism evidence="3 4">
    <name type="scientific">Campylobacter magnus</name>
    <dbReference type="NCBI Taxonomy" id="3026462"/>
    <lineage>
        <taxon>Bacteria</taxon>
        <taxon>Pseudomonadati</taxon>
        <taxon>Campylobacterota</taxon>
        <taxon>Epsilonproteobacteria</taxon>
        <taxon>Campylobacterales</taxon>
        <taxon>Campylobacteraceae</taxon>
        <taxon>Campylobacter</taxon>
    </lineage>
</organism>
<reference evidence="3 4" key="1">
    <citation type="submission" date="2023-06" db="EMBL/GenBank/DDBJ databases">
        <title>Campylobacter magnum sp. nov., isolated from cecal contents of domestic pigs (Sus scrofa domesticus).</title>
        <authorList>
            <person name="Papic B."/>
            <person name="Gruntar I."/>
        </authorList>
    </citation>
    <scope>NUCLEOTIDE SEQUENCE [LARGE SCALE GENOMIC DNA]</scope>
    <source>
        <strain evidence="4">34484-21</strain>
    </source>
</reference>
<dbReference type="CDD" id="cd18785">
    <property type="entry name" value="SF2_C"/>
    <property type="match status" value="1"/>
</dbReference>
<name>A0ABT8TA72_9BACT</name>
<gene>
    <name evidence="3" type="ORF">Q2362_08360</name>
</gene>
<dbReference type="GO" id="GO:0004386">
    <property type="term" value="F:helicase activity"/>
    <property type="evidence" value="ECO:0007669"/>
    <property type="project" value="UniProtKB-KW"/>
</dbReference>
<dbReference type="InterPro" id="IPR045572">
    <property type="entry name" value="RE_endonuc_C"/>
</dbReference>
<comment type="caution">
    <text evidence="3">The sequence shown here is derived from an EMBL/GenBank/DDBJ whole genome shotgun (WGS) entry which is preliminary data.</text>
</comment>
<evidence type="ECO:0000313" key="4">
    <source>
        <dbReference type="Proteomes" id="UP001171111"/>
    </source>
</evidence>